<name>A0A1E1KRK8_9HELO</name>
<feature type="transmembrane region" description="Helical" evidence="7">
    <location>
        <begin position="86"/>
        <end position="109"/>
    </location>
</feature>
<evidence type="ECO:0000313" key="9">
    <source>
        <dbReference type="EMBL" id="CZT00620.1"/>
    </source>
</evidence>
<feature type="domain" description="Rhodopsin" evidence="8">
    <location>
        <begin position="27"/>
        <end position="268"/>
    </location>
</feature>
<dbReference type="EMBL" id="FJUW01000020">
    <property type="protein sequence ID" value="CZT00620.1"/>
    <property type="molecule type" value="Genomic_DNA"/>
</dbReference>
<organism evidence="9 10">
    <name type="scientific">Rhynchosporium graminicola</name>
    <dbReference type="NCBI Taxonomy" id="2792576"/>
    <lineage>
        <taxon>Eukaryota</taxon>
        <taxon>Fungi</taxon>
        <taxon>Dikarya</taxon>
        <taxon>Ascomycota</taxon>
        <taxon>Pezizomycotina</taxon>
        <taxon>Leotiomycetes</taxon>
        <taxon>Helotiales</taxon>
        <taxon>Ploettnerulaceae</taxon>
        <taxon>Rhynchosporium</taxon>
    </lineage>
</organism>
<feature type="transmembrane region" description="Helical" evidence="7">
    <location>
        <begin position="244"/>
        <end position="267"/>
    </location>
</feature>
<proteinExistence type="inferred from homology"/>
<dbReference type="InterPro" id="IPR049326">
    <property type="entry name" value="Rhodopsin_dom_fungi"/>
</dbReference>
<evidence type="ECO:0000256" key="4">
    <source>
        <dbReference type="ARBA" id="ARBA00023136"/>
    </source>
</evidence>
<evidence type="ECO:0000313" key="10">
    <source>
        <dbReference type="Proteomes" id="UP000178129"/>
    </source>
</evidence>
<comment type="subcellular location">
    <subcellularLocation>
        <location evidence="1">Membrane</location>
        <topology evidence="1">Multi-pass membrane protein</topology>
    </subcellularLocation>
</comment>
<dbReference type="InterPro" id="IPR052337">
    <property type="entry name" value="SAT4-like"/>
</dbReference>
<evidence type="ECO:0000256" key="3">
    <source>
        <dbReference type="ARBA" id="ARBA00022989"/>
    </source>
</evidence>
<feature type="transmembrane region" description="Helical" evidence="7">
    <location>
        <begin position="121"/>
        <end position="142"/>
    </location>
</feature>
<evidence type="ECO:0000259" key="8">
    <source>
        <dbReference type="Pfam" id="PF20684"/>
    </source>
</evidence>
<accession>A0A1E1KRK8</accession>
<comment type="similarity">
    <text evidence="5">Belongs to the SAT4 family.</text>
</comment>
<protein>
    <submittedName>
        <fullName evidence="9">Related to integral membrane protein</fullName>
    </submittedName>
</protein>
<dbReference type="InParanoid" id="A0A1E1KRK8"/>
<evidence type="ECO:0000256" key="6">
    <source>
        <dbReference type="SAM" id="MobiDB-lite"/>
    </source>
</evidence>
<gene>
    <name evidence="9" type="ORF">RCO7_03035</name>
</gene>
<dbReference type="Pfam" id="PF20684">
    <property type="entry name" value="Fung_rhodopsin"/>
    <property type="match status" value="1"/>
</dbReference>
<keyword evidence="10" id="KW-1185">Reference proteome</keyword>
<dbReference type="AlphaFoldDB" id="A0A1E1KRK8"/>
<comment type="caution">
    <text evidence="9">The sequence shown here is derived from an EMBL/GenBank/DDBJ whole genome shotgun (WGS) entry which is preliminary data.</text>
</comment>
<keyword evidence="2 7" id="KW-0812">Transmembrane</keyword>
<evidence type="ECO:0000256" key="2">
    <source>
        <dbReference type="ARBA" id="ARBA00022692"/>
    </source>
</evidence>
<feature type="compositionally biased region" description="Basic and acidic residues" evidence="6">
    <location>
        <begin position="327"/>
        <end position="344"/>
    </location>
</feature>
<keyword evidence="3 7" id="KW-1133">Transmembrane helix</keyword>
<feature type="transmembrane region" description="Helical" evidence="7">
    <location>
        <begin position="206"/>
        <end position="224"/>
    </location>
</feature>
<feature type="region of interest" description="Disordered" evidence="6">
    <location>
        <begin position="327"/>
        <end position="350"/>
    </location>
</feature>
<evidence type="ECO:0000256" key="5">
    <source>
        <dbReference type="ARBA" id="ARBA00038359"/>
    </source>
</evidence>
<feature type="transmembrane region" description="Helical" evidence="7">
    <location>
        <begin position="47"/>
        <end position="66"/>
    </location>
</feature>
<evidence type="ECO:0000256" key="1">
    <source>
        <dbReference type="ARBA" id="ARBA00004141"/>
    </source>
</evidence>
<sequence>MAADNRGPEVAGVAGLFLALTTITIALRCYCRAFVVKSFGWDDNAAIVAYFFFVFFCGFVFTGVRYGTGQHADALPPQMIPVGLKWWWACEPVYVLSNMALKVSIGIMLYRIAVSKIHRVIIWTVMIVHTVYGTFFFLLFVLQCRPSAYFWTKYTGGKGSCINPIITVDATYGYSAVSCWTDWTMAILPVFLIWNLQMNIRTKISVAMILSMGAVASTATIFRIPYVKGLANEADFLYATTDVAIWSIVETGIGIFASACATLRPLFRDFFQRNRLMGGSSTQGVGAWPASGAHKYMRSKSNGAGEEFGLRSDIGMHNGVTTTIESHNEIDAEKNMNGVRRQESARALNKQSKWGNETVLRLGDSGSEDGFDWESGIRKTTVSTQVADNGAHRAGSNKTAWRDWLATPSLDLGRRRFGIFTFVALSLVPVV</sequence>
<keyword evidence="4 7" id="KW-0472">Membrane</keyword>
<feature type="transmembrane region" description="Helical" evidence="7">
    <location>
        <begin position="12"/>
        <end position="35"/>
    </location>
</feature>
<feature type="transmembrane region" description="Helical" evidence="7">
    <location>
        <begin position="172"/>
        <end position="194"/>
    </location>
</feature>
<dbReference type="PANTHER" id="PTHR33048:SF96">
    <property type="entry name" value="INTEGRAL MEMBRANE PROTEIN"/>
    <property type="match status" value="1"/>
</dbReference>
<dbReference type="PANTHER" id="PTHR33048">
    <property type="entry name" value="PTH11-LIKE INTEGRAL MEMBRANE PROTEIN (AFU_ORTHOLOGUE AFUA_5G11245)"/>
    <property type="match status" value="1"/>
</dbReference>
<dbReference type="STRING" id="914237.A0A1E1KRK8"/>
<evidence type="ECO:0000256" key="7">
    <source>
        <dbReference type="SAM" id="Phobius"/>
    </source>
</evidence>
<reference evidence="10" key="1">
    <citation type="submission" date="2016-03" db="EMBL/GenBank/DDBJ databases">
        <authorList>
            <person name="Ploux O."/>
        </authorList>
    </citation>
    <scope>NUCLEOTIDE SEQUENCE [LARGE SCALE GENOMIC DNA]</scope>
    <source>
        <strain evidence="10">UK7</strain>
    </source>
</reference>
<dbReference type="GO" id="GO:0016020">
    <property type="term" value="C:membrane"/>
    <property type="evidence" value="ECO:0007669"/>
    <property type="project" value="UniProtKB-SubCell"/>
</dbReference>
<dbReference type="Proteomes" id="UP000178129">
    <property type="component" value="Unassembled WGS sequence"/>
</dbReference>